<evidence type="ECO:0000313" key="1">
    <source>
        <dbReference type="EMBL" id="CZF79583.1"/>
    </source>
</evidence>
<reference evidence="2" key="1">
    <citation type="submission" date="2016-02" db="EMBL/GenBank/DDBJ databases">
        <authorList>
            <person name="Rodrigo-Torres Lidia"/>
            <person name="Arahal R.David."/>
        </authorList>
    </citation>
    <scope>NUCLEOTIDE SEQUENCE [LARGE SCALE GENOMIC DNA]</scope>
    <source>
        <strain evidence="2">CECT 8713</strain>
    </source>
</reference>
<keyword evidence="2" id="KW-1185">Reference proteome</keyword>
<accession>A0A128EYC5</accession>
<sequence length="81" mass="9354">MREVSSRPEATLHKQAGYMKANLSLQSNLSSCKLGGDHIWVYSQSENWRANPMHSDETMRTLLLIEMFVTYLDGMREFNSL</sequence>
<dbReference type="EMBL" id="FIZY01000007">
    <property type="protein sequence ID" value="CZF79583.1"/>
    <property type="molecule type" value="Genomic_DNA"/>
</dbReference>
<dbReference type="Proteomes" id="UP000073601">
    <property type="component" value="Unassembled WGS sequence"/>
</dbReference>
<evidence type="ECO:0000313" key="2">
    <source>
        <dbReference type="Proteomes" id="UP000073601"/>
    </source>
</evidence>
<organism evidence="1 2">
    <name type="scientific">Grimontia marina</name>
    <dbReference type="NCBI Taxonomy" id="646534"/>
    <lineage>
        <taxon>Bacteria</taxon>
        <taxon>Pseudomonadati</taxon>
        <taxon>Pseudomonadota</taxon>
        <taxon>Gammaproteobacteria</taxon>
        <taxon>Vibrionales</taxon>
        <taxon>Vibrionaceae</taxon>
        <taxon>Grimontia</taxon>
    </lineage>
</organism>
<gene>
    <name evidence="1" type="ORF">GMA8713_01033</name>
</gene>
<name>A0A128EYC5_9GAMM</name>
<proteinExistence type="predicted"/>
<protein>
    <submittedName>
        <fullName evidence="1">Uncharacterized protein</fullName>
    </submittedName>
</protein>
<dbReference type="AlphaFoldDB" id="A0A128EYC5"/>